<dbReference type="Pfam" id="PF17415">
    <property type="entry name" value="NigD_C"/>
    <property type="match status" value="1"/>
</dbReference>
<evidence type="ECO:0000256" key="1">
    <source>
        <dbReference type="SAM" id="MobiDB-lite"/>
    </source>
</evidence>
<reference evidence="4" key="1">
    <citation type="journal article" date="2021" name="PeerJ">
        <title>Extensive microbial diversity within the chicken gut microbiome revealed by metagenomics and culture.</title>
        <authorList>
            <person name="Gilroy R."/>
            <person name="Ravi A."/>
            <person name="Getino M."/>
            <person name="Pursley I."/>
            <person name="Horton D.L."/>
            <person name="Alikhan N.F."/>
            <person name="Baker D."/>
            <person name="Gharbi K."/>
            <person name="Hall N."/>
            <person name="Watson M."/>
            <person name="Adriaenssens E.M."/>
            <person name="Foster-Nyarko E."/>
            <person name="Jarju S."/>
            <person name="Secka A."/>
            <person name="Antonio M."/>
            <person name="Oren A."/>
            <person name="Chaudhuri R.R."/>
            <person name="La Ragione R."/>
            <person name="Hildebrand F."/>
            <person name="Pallen M.J."/>
        </authorList>
    </citation>
    <scope>NUCLEOTIDE SEQUENCE</scope>
    <source>
        <strain evidence="4">ChiGjej6B6-14162</strain>
    </source>
</reference>
<dbReference type="EMBL" id="DXEL01000083">
    <property type="protein sequence ID" value="HIX75768.1"/>
    <property type="molecule type" value="Genomic_DNA"/>
</dbReference>
<reference evidence="4" key="2">
    <citation type="submission" date="2021-04" db="EMBL/GenBank/DDBJ databases">
        <authorList>
            <person name="Gilroy R."/>
        </authorList>
    </citation>
    <scope>NUCLEOTIDE SEQUENCE</scope>
    <source>
        <strain evidence="4">ChiGjej6B6-14162</strain>
    </source>
</reference>
<gene>
    <name evidence="4" type="ORF">H9977_12160</name>
</gene>
<dbReference type="Gene3D" id="2.60.40.2370">
    <property type="entry name" value="NigD-like, C-terminal beta sandwich domain"/>
    <property type="match status" value="1"/>
</dbReference>
<organism evidence="4 5">
    <name type="scientific">Candidatus Parabacteroides intestinipullorum</name>
    <dbReference type="NCBI Taxonomy" id="2838723"/>
    <lineage>
        <taxon>Bacteria</taxon>
        <taxon>Pseudomonadati</taxon>
        <taxon>Bacteroidota</taxon>
        <taxon>Bacteroidia</taxon>
        <taxon>Bacteroidales</taxon>
        <taxon>Tannerellaceae</taxon>
        <taxon>Parabacteroides</taxon>
    </lineage>
</organism>
<feature type="compositionally biased region" description="Polar residues" evidence="1">
    <location>
        <begin position="248"/>
        <end position="262"/>
    </location>
</feature>
<evidence type="ECO:0000259" key="3">
    <source>
        <dbReference type="Pfam" id="PF17415"/>
    </source>
</evidence>
<dbReference type="InterPro" id="IPR038179">
    <property type="entry name" value="NigD-like_N_sf"/>
</dbReference>
<dbReference type="Pfam" id="PF12667">
    <property type="entry name" value="NigD_N"/>
    <property type="match status" value="1"/>
</dbReference>
<proteinExistence type="predicted"/>
<dbReference type="Gene3D" id="2.40.50.500">
    <property type="entry name" value="NigD-like N-terminal OB domain"/>
    <property type="match status" value="1"/>
</dbReference>
<feature type="region of interest" description="Disordered" evidence="1">
    <location>
        <begin position="241"/>
        <end position="262"/>
    </location>
</feature>
<feature type="domain" description="NigD-like N-terminal OB" evidence="2">
    <location>
        <begin position="45"/>
        <end position="110"/>
    </location>
</feature>
<dbReference type="InterPro" id="IPR024299">
    <property type="entry name" value="NigD-like_OB_dom"/>
</dbReference>
<evidence type="ECO:0000313" key="4">
    <source>
        <dbReference type="EMBL" id="HIX75768.1"/>
    </source>
</evidence>
<comment type="caution">
    <text evidence="4">The sequence shown here is derived from an EMBL/GenBank/DDBJ whole genome shotgun (WGS) entry which is preliminary data.</text>
</comment>
<dbReference type="InterPro" id="IPR035376">
    <property type="entry name" value="NigD_C"/>
</dbReference>
<protein>
    <submittedName>
        <fullName evidence="4">NigD-like protein</fullName>
    </submittedName>
</protein>
<sequence length="262" mass="28837">MENLKRIILMLIVAAVTLFSLPSCLGDDDLVNDPNYSLDNVWLAIATVVPQGGNVFYLRLDNGKTLWPAATNYPDYEPKENQRAFVSFTILSDSIQGFAHYIKLNGIHDILTKQIAPDMGAANDSIYGTDPVDIPGVENVWVGDGYLNFYFIVKQGGQKAHYINLIQPDAENDPYMVEFRHHAKGDPAISSGSGRVAFNLASLPDTKGKTVDLKMKVRTFSGERTYTVKYNTDKTALYETENGGLGDNSISNASGFENGNIQ</sequence>
<feature type="domain" description="NigD-like C-terminal" evidence="3">
    <location>
        <begin position="115"/>
        <end position="230"/>
    </location>
</feature>
<dbReference type="InterPro" id="IPR038143">
    <property type="entry name" value="NigD-like_C_dom_sf"/>
</dbReference>
<name>A0A9D1XA77_9BACT</name>
<evidence type="ECO:0000313" key="5">
    <source>
        <dbReference type="Proteomes" id="UP000886740"/>
    </source>
</evidence>
<accession>A0A9D1XA77</accession>
<dbReference type="Proteomes" id="UP000886740">
    <property type="component" value="Unassembled WGS sequence"/>
</dbReference>
<evidence type="ECO:0000259" key="2">
    <source>
        <dbReference type="Pfam" id="PF12667"/>
    </source>
</evidence>
<dbReference type="AlphaFoldDB" id="A0A9D1XA77"/>